<dbReference type="Proteomes" id="UP001627154">
    <property type="component" value="Unassembled WGS sequence"/>
</dbReference>
<comment type="caution">
    <text evidence="2">The sequence shown here is derived from an EMBL/GenBank/DDBJ whole genome shotgun (WGS) entry which is preliminary data.</text>
</comment>
<evidence type="ECO:0000313" key="3">
    <source>
        <dbReference type="Proteomes" id="UP001627154"/>
    </source>
</evidence>
<dbReference type="AlphaFoldDB" id="A0ABD2W9L8"/>
<accession>A0ABD2W9L8</accession>
<sequence>MHKDPRTILRTPCIKTVIYQIAGGEYLHLGLENALEVTLRSTLPQDIPDLLEIDFSTDGAALDKSALANNIWPISVRVTNIPRTNPELVCLWKGAGKPTDAVEFMKGFVDDVLSVIEKGGVTFNGKVIPITLRCFIADAPARAFIVGHLGYSGRVPCSKCWIIGKYIHNSRVMVFRGTDLTLRTNEEYRNKTDGEHHKEGVGALDRLPLQFVDQVVFEYMHLACIGVMKKFLEAIIDSKYSQTSQISKDRKVVLKNRLIQIKRYCPEEFARKPFDIDNFSKFKATEFRQILLYTGPVAFSGLVTPAVHLHFLLLNFAMRILVSSNSDETLLNYAEQFLKIYVSRSEDVFGLEYLSYVTHGLLHLVEDYKNFGPLDSFSAFPYENSMTYFRKACRKPHMHLQQIYRRRVESLRKKTRYEH</sequence>
<keyword evidence="1" id="KW-0472">Membrane</keyword>
<keyword evidence="1" id="KW-1133">Transmembrane helix</keyword>
<evidence type="ECO:0000313" key="2">
    <source>
        <dbReference type="EMBL" id="KAL3389127.1"/>
    </source>
</evidence>
<proteinExistence type="predicted"/>
<keyword evidence="3" id="KW-1185">Reference proteome</keyword>
<reference evidence="2 3" key="1">
    <citation type="journal article" date="2024" name="bioRxiv">
        <title>A reference genome for Trichogramma kaykai: A tiny desert-dwelling parasitoid wasp with competing sex-ratio distorters.</title>
        <authorList>
            <person name="Culotta J."/>
            <person name="Lindsey A.R."/>
        </authorList>
    </citation>
    <scope>NUCLEOTIDE SEQUENCE [LARGE SCALE GENOMIC DNA]</scope>
    <source>
        <strain evidence="2 3">KSX58</strain>
    </source>
</reference>
<dbReference type="PANTHER" id="PTHR33053:SF24">
    <property type="entry name" value="TRANSPOSASE DOMAIN-CONTAINING PROTEIN"/>
    <property type="match status" value="1"/>
</dbReference>
<organism evidence="2 3">
    <name type="scientific">Trichogramma kaykai</name>
    <dbReference type="NCBI Taxonomy" id="54128"/>
    <lineage>
        <taxon>Eukaryota</taxon>
        <taxon>Metazoa</taxon>
        <taxon>Ecdysozoa</taxon>
        <taxon>Arthropoda</taxon>
        <taxon>Hexapoda</taxon>
        <taxon>Insecta</taxon>
        <taxon>Pterygota</taxon>
        <taxon>Neoptera</taxon>
        <taxon>Endopterygota</taxon>
        <taxon>Hymenoptera</taxon>
        <taxon>Apocrita</taxon>
        <taxon>Proctotrupomorpha</taxon>
        <taxon>Chalcidoidea</taxon>
        <taxon>Trichogrammatidae</taxon>
        <taxon>Trichogramma</taxon>
    </lineage>
</organism>
<dbReference type="EMBL" id="JBJJXI010000123">
    <property type="protein sequence ID" value="KAL3389127.1"/>
    <property type="molecule type" value="Genomic_DNA"/>
</dbReference>
<dbReference type="PANTHER" id="PTHR33053">
    <property type="entry name" value="PROTEIN, PUTATIVE-RELATED"/>
    <property type="match status" value="1"/>
</dbReference>
<feature type="transmembrane region" description="Helical" evidence="1">
    <location>
        <begin position="290"/>
        <end position="313"/>
    </location>
</feature>
<protein>
    <recommendedName>
        <fullName evidence="4">DUF4218 domain-containing protein</fullName>
    </recommendedName>
</protein>
<keyword evidence="1" id="KW-0812">Transmembrane</keyword>
<name>A0ABD2W9L8_9HYME</name>
<evidence type="ECO:0000256" key="1">
    <source>
        <dbReference type="SAM" id="Phobius"/>
    </source>
</evidence>
<gene>
    <name evidence="2" type="ORF">TKK_015399</name>
</gene>
<evidence type="ECO:0008006" key="4">
    <source>
        <dbReference type="Google" id="ProtNLM"/>
    </source>
</evidence>